<protein>
    <submittedName>
        <fullName evidence="2">Uncharacterized protein</fullName>
    </submittedName>
</protein>
<dbReference type="AlphaFoldDB" id="A0A8X6SJP6"/>
<sequence>MTHLNAFFVVEPGMLAYPAGGIWNCPEYKLSQLLQNNAKESRRYGSCHPELHRQMRNGIWQLLPKETNRAQNQNHDKPNRSGHHSRTTSTFVLRHHGRRSCAYGRQHPSSPYKHRKRMPSTKKYHPYGLTRILTGLESSRNMWDMRDRLLVVLQPPPTCLPKFRRALLFEWCNIPQYQKRLEVSGYRAKDKLQVKGLIKREQFMIQLNSFWSQTLRDEVEKLAYQLNEEAERTERPITRLSKMMYGSTCADMQVHVMGKCLSSIKHVVGVRSVFLAKRLHAV</sequence>
<evidence type="ECO:0000313" key="2">
    <source>
        <dbReference type="EMBL" id="GFY14999.1"/>
    </source>
</evidence>
<accession>A0A8X6SJP6</accession>
<proteinExistence type="predicted"/>
<name>A0A8X6SJP6_TRICX</name>
<feature type="region of interest" description="Disordered" evidence="1">
    <location>
        <begin position="70"/>
        <end position="90"/>
    </location>
</feature>
<dbReference type="EMBL" id="BMAU01021332">
    <property type="protein sequence ID" value="GFY14999.1"/>
    <property type="molecule type" value="Genomic_DNA"/>
</dbReference>
<feature type="compositionally biased region" description="Basic residues" evidence="1">
    <location>
        <begin position="112"/>
        <end position="121"/>
    </location>
</feature>
<gene>
    <name evidence="2" type="primary">X975_15428</name>
    <name evidence="2" type="ORF">TNCV_235491</name>
</gene>
<feature type="region of interest" description="Disordered" evidence="1">
    <location>
        <begin position="102"/>
        <end position="121"/>
    </location>
</feature>
<comment type="caution">
    <text evidence="2">The sequence shown here is derived from an EMBL/GenBank/DDBJ whole genome shotgun (WGS) entry which is preliminary data.</text>
</comment>
<evidence type="ECO:0000256" key="1">
    <source>
        <dbReference type="SAM" id="MobiDB-lite"/>
    </source>
</evidence>
<keyword evidence="3" id="KW-1185">Reference proteome</keyword>
<evidence type="ECO:0000313" key="3">
    <source>
        <dbReference type="Proteomes" id="UP000887159"/>
    </source>
</evidence>
<dbReference type="Proteomes" id="UP000887159">
    <property type="component" value="Unassembled WGS sequence"/>
</dbReference>
<reference evidence="2" key="1">
    <citation type="submission" date="2020-08" db="EMBL/GenBank/DDBJ databases">
        <title>Multicomponent nature underlies the extraordinary mechanical properties of spider dragline silk.</title>
        <authorList>
            <person name="Kono N."/>
            <person name="Nakamura H."/>
            <person name="Mori M."/>
            <person name="Yoshida Y."/>
            <person name="Ohtoshi R."/>
            <person name="Malay A.D."/>
            <person name="Moran D.A.P."/>
            <person name="Tomita M."/>
            <person name="Numata K."/>
            <person name="Arakawa K."/>
        </authorList>
    </citation>
    <scope>NUCLEOTIDE SEQUENCE</scope>
</reference>
<organism evidence="2 3">
    <name type="scientific">Trichonephila clavipes</name>
    <name type="common">Golden silk orbweaver</name>
    <name type="synonym">Nephila clavipes</name>
    <dbReference type="NCBI Taxonomy" id="2585209"/>
    <lineage>
        <taxon>Eukaryota</taxon>
        <taxon>Metazoa</taxon>
        <taxon>Ecdysozoa</taxon>
        <taxon>Arthropoda</taxon>
        <taxon>Chelicerata</taxon>
        <taxon>Arachnida</taxon>
        <taxon>Araneae</taxon>
        <taxon>Araneomorphae</taxon>
        <taxon>Entelegynae</taxon>
        <taxon>Araneoidea</taxon>
        <taxon>Nephilidae</taxon>
        <taxon>Trichonephila</taxon>
    </lineage>
</organism>